<dbReference type="AlphaFoldDB" id="A0A9D1G348"/>
<evidence type="ECO:0000313" key="2">
    <source>
        <dbReference type="EMBL" id="HIS96650.1"/>
    </source>
</evidence>
<name>A0A9D1G348_9FIRM</name>
<feature type="transmembrane region" description="Helical" evidence="1">
    <location>
        <begin position="30"/>
        <end position="46"/>
    </location>
</feature>
<reference evidence="2" key="2">
    <citation type="journal article" date="2021" name="PeerJ">
        <title>Extensive microbial diversity within the chicken gut microbiome revealed by metagenomics and culture.</title>
        <authorList>
            <person name="Gilroy R."/>
            <person name="Ravi A."/>
            <person name="Getino M."/>
            <person name="Pursley I."/>
            <person name="Horton D.L."/>
            <person name="Alikhan N.F."/>
            <person name="Baker D."/>
            <person name="Gharbi K."/>
            <person name="Hall N."/>
            <person name="Watson M."/>
            <person name="Adriaenssens E.M."/>
            <person name="Foster-Nyarko E."/>
            <person name="Jarju S."/>
            <person name="Secka A."/>
            <person name="Antonio M."/>
            <person name="Oren A."/>
            <person name="Chaudhuri R.R."/>
            <person name="La Ragione R."/>
            <person name="Hildebrand F."/>
            <person name="Pallen M.J."/>
        </authorList>
    </citation>
    <scope>NUCLEOTIDE SEQUENCE</scope>
    <source>
        <strain evidence="2">ChiHecec3B27-6122</strain>
    </source>
</reference>
<dbReference type="EMBL" id="DVJS01000036">
    <property type="protein sequence ID" value="HIS96650.1"/>
    <property type="molecule type" value="Genomic_DNA"/>
</dbReference>
<evidence type="ECO:0000313" key="3">
    <source>
        <dbReference type="Proteomes" id="UP000886876"/>
    </source>
</evidence>
<protein>
    <submittedName>
        <fullName evidence="2">Uncharacterized protein</fullName>
    </submittedName>
</protein>
<reference evidence="2" key="1">
    <citation type="submission" date="2020-10" db="EMBL/GenBank/DDBJ databases">
        <authorList>
            <person name="Gilroy R."/>
        </authorList>
    </citation>
    <scope>NUCLEOTIDE SEQUENCE</scope>
    <source>
        <strain evidence="2">ChiHecec3B27-6122</strain>
    </source>
</reference>
<comment type="caution">
    <text evidence="2">The sequence shown here is derived from an EMBL/GenBank/DDBJ whole genome shotgun (WGS) entry which is preliminary data.</text>
</comment>
<dbReference type="Proteomes" id="UP000886876">
    <property type="component" value="Unassembled WGS sequence"/>
</dbReference>
<keyword evidence="1" id="KW-1133">Transmembrane helix</keyword>
<keyword evidence="1" id="KW-0472">Membrane</keyword>
<keyword evidence="1" id="KW-0812">Transmembrane</keyword>
<evidence type="ECO:0000256" key="1">
    <source>
        <dbReference type="SAM" id="Phobius"/>
    </source>
</evidence>
<sequence>MEKATDIILVICGTLLCIGGMFSVGSTYRSVLGIGLGLLLVVLGLVDKERIRPFGKGGKNGGPDEGE</sequence>
<feature type="transmembrane region" description="Helical" evidence="1">
    <location>
        <begin position="7"/>
        <end position="24"/>
    </location>
</feature>
<accession>A0A9D1G348</accession>
<proteinExistence type="predicted"/>
<gene>
    <name evidence="2" type="ORF">IAD42_01590</name>
</gene>
<organism evidence="2 3">
    <name type="scientific">Candidatus Scatomorpha pullistercoris</name>
    <dbReference type="NCBI Taxonomy" id="2840929"/>
    <lineage>
        <taxon>Bacteria</taxon>
        <taxon>Bacillati</taxon>
        <taxon>Bacillota</taxon>
        <taxon>Clostridia</taxon>
        <taxon>Eubacteriales</taxon>
        <taxon>Candidatus Scatomorpha</taxon>
    </lineage>
</organism>